<dbReference type="NCBIfam" id="NF045611">
    <property type="entry name" value="small_CydP"/>
    <property type="match status" value="1"/>
</dbReference>
<dbReference type="AlphaFoldDB" id="A0A378IQQ5"/>
<evidence type="ECO:0000313" key="5">
    <source>
        <dbReference type="Proteomes" id="UP000255316"/>
    </source>
</evidence>
<keyword evidence="1" id="KW-0472">Membrane</keyword>
<dbReference type="RefSeq" id="WP_165481811.1">
    <property type="nucleotide sequence ID" value="NZ_CAAAHQ010000059.1"/>
</dbReference>
<dbReference type="STRING" id="28085.Lcin_2053"/>
<dbReference type="Proteomes" id="UP000255316">
    <property type="component" value="Unassembled WGS sequence"/>
</dbReference>
<evidence type="ECO:0000313" key="3">
    <source>
        <dbReference type="EMBL" id="STX34344.1"/>
    </source>
</evidence>
<dbReference type="Proteomes" id="UP000054854">
    <property type="component" value="Unassembled WGS sequence"/>
</dbReference>
<protein>
    <submittedName>
        <fullName evidence="3">Uncharacterized protein</fullName>
    </submittedName>
</protein>
<evidence type="ECO:0000313" key="4">
    <source>
        <dbReference type="Proteomes" id="UP000054854"/>
    </source>
</evidence>
<gene>
    <name evidence="2" type="ORF">Lcin_2053</name>
    <name evidence="3" type="ORF">NCTC12438_00942</name>
</gene>
<reference evidence="2 4" key="1">
    <citation type="submission" date="2015-11" db="EMBL/GenBank/DDBJ databases">
        <title>Genomic analysis of 38 Legionella species identifies large and diverse effector repertoires.</title>
        <authorList>
            <person name="Burstein D."/>
            <person name="Amaro F."/>
            <person name="Zusman T."/>
            <person name="Lifshitz Z."/>
            <person name="Cohen O."/>
            <person name="Gilbert J.A."/>
            <person name="Pupko T."/>
            <person name="Shuman H.A."/>
            <person name="Segal G."/>
        </authorList>
    </citation>
    <scope>NUCLEOTIDE SEQUENCE [LARGE SCALE GENOMIC DNA]</scope>
    <source>
        <strain evidence="2 4">CDC#72-OH-14</strain>
    </source>
</reference>
<dbReference type="EMBL" id="LNXX01000039">
    <property type="protein sequence ID" value="KTC83743.1"/>
    <property type="molecule type" value="Genomic_DNA"/>
</dbReference>
<reference evidence="3 5" key="2">
    <citation type="submission" date="2018-06" db="EMBL/GenBank/DDBJ databases">
        <authorList>
            <consortium name="Pathogen Informatics"/>
            <person name="Doyle S."/>
        </authorList>
    </citation>
    <scope>NUCLEOTIDE SEQUENCE [LARGE SCALE GENOMIC DNA]</scope>
    <source>
        <strain evidence="3 5">NCTC12438</strain>
    </source>
</reference>
<evidence type="ECO:0000256" key="1">
    <source>
        <dbReference type="SAM" id="Phobius"/>
    </source>
</evidence>
<evidence type="ECO:0000313" key="2">
    <source>
        <dbReference type="EMBL" id="KTC83743.1"/>
    </source>
</evidence>
<keyword evidence="4" id="KW-1185">Reference proteome</keyword>
<proteinExistence type="predicted"/>
<dbReference type="EMBL" id="UGNX01000001">
    <property type="protein sequence ID" value="STX34344.1"/>
    <property type="molecule type" value="Genomic_DNA"/>
</dbReference>
<keyword evidence="1" id="KW-1133">Transmembrane helix</keyword>
<name>A0A378IQQ5_9GAMM</name>
<organism evidence="3 5">
    <name type="scientific">Legionella cincinnatiensis</name>
    <dbReference type="NCBI Taxonomy" id="28085"/>
    <lineage>
        <taxon>Bacteria</taxon>
        <taxon>Pseudomonadati</taxon>
        <taxon>Pseudomonadota</taxon>
        <taxon>Gammaproteobacteria</taxon>
        <taxon>Legionellales</taxon>
        <taxon>Legionellaceae</taxon>
        <taxon>Legionella</taxon>
    </lineage>
</organism>
<dbReference type="InterPro" id="IPR054636">
    <property type="entry name" value="CydP"/>
</dbReference>
<sequence>MLKPLARDIIVTLIIKLILLISLWIVCFKNVEKSHLSNEQWLLGVAQEKEYLHSNEK</sequence>
<accession>A0A378IQQ5</accession>
<feature type="transmembrane region" description="Helical" evidence="1">
    <location>
        <begin position="6"/>
        <end position="28"/>
    </location>
</feature>
<keyword evidence="1" id="KW-0812">Transmembrane</keyword>